<name>A0A9J5WXE5_SOLCO</name>
<keyword evidence="2" id="KW-1185">Reference proteome</keyword>
<sequence length="112" mass="12949">MKSPRNIGNESYKVPRHEGGGALAINIRAGETCSRASESRKKLGKKRSVSWPQKVDDFFFEIVTRSGFSVEKNREEAKLTRTERGAKTFFLYKNREEMKAPWERRKDSTTFS</sequence>
<accession>A0A9J5WXE5</accession>
<reference evidence="1 2" key="1">
    <citation type="submission" date="2020-09" db="EMBL/GenBank/DDBJ databases">
        <title>De no assembly of potato wild relative species, Solanum commersonii.</title>
        <authorList>
            <person name="Cho K."/>
        </authorList>
    </citation>
    <scope>NUCLEOTIDE SEQUENCE [LARGE SCALE GENOMIC DNA]</scope>
    <source>
        <strain evidence="1">LZ3.2</strain>
        <tissue evidence="1">Leaf</tissue>
    </source>
</reference>
<protein>
    <submittedName>
        <fullName evidence="1">Uncharacterized protein</fullName>
    </submittedName>
</protein>
<dbReference type="EMBL" id="JACXVP010000010">
    <property type="protein sequence ID" value="KAG5579933.1"/>
    <property type="molecule type" value="Genomic_DNA"/>
</dbReference>
<organism evidence="1 2">
    <name type="scientific">Solanum commersonii</name>
    <name type="common">Commerson's wild potato</name>
    <name type="synonym">Commerson's nightshade</name>
    <dbReference type="NCBI Taxonomy" id="4109"/>
    <lineage>
        <taxon>Eukaryota</taxon>
        <taxon>Viridiplantae</taxon>
        <taxon>Streptophyta</taxon>
        <taxon>Embryophyta</taxon>
        <taxon>Tracheophyta</taxon>
        <taxon>Spermatophyta</taxon>
        <taxon>Magnoliopsida</taxon>
        <taxon>eudicotyledons</taxon>
        <taxon>Gunneridae</taxon>
        <taxon>Pentapetalae</taxon>
        <taxon>asterids</taxon>
        <taxon>lamiids</taxon>
        <taxon>Solanales</taxon>
        <taxon>Solanaceae</taxon>
        <taxon>Solanoideae</taxon>
        <taxon>Solaneae</taxon>
        <taxon>Solanum</taxon>
    </lineage>
</organism>
<evidence type="ECO:0000313" key="1">
    <source>
        <dbReference type="EMBL" id="KAG5579933.1"/>
    </source>
</evidence>
<proteinExistence type="predicted"/>
<dbReference type="AlphaFoldDB" id="A0A9J5WXE5"/>
<gene>
    <name evidence="1" type="ORF">H5410_050560</name>
</gene>
<comment type="caution">
    <text evidence="1">The sequence shown here is derived from an EMBL/GenBank/DDBJ whole genome shotgun (WGS) entry which is preliminary data.</text>
</comment>
<dbReference type="Proteomes" id="UP000824120">
    <property type="component" value="Chromosome 10"/>
</dbReference>
<evidence type="ECO:0000313" key="2">
    <source>
        <dbReference type="Proteomes" id="UP000824120"/>
    </source>
</evidence>